<proteinExistence type="predicted"/>
<dbReference type="GeneID" id="78900080"/>
<accession>A0A2D2C6Y4</accession>
<dbReference type="RefSeq" id="WP_099650601.1">
    <property type="nucleotide sequence ID" value="NZ_CAJGAB010000043.1"/>
</dbReference>
<dbReference type="EMBL" id="CP024425">
    <property type="protein sequence ID" value="ATQ58265.1"/>
    <property type="molecule type" value="Genomic_DNA"/>
</dbReference>
<reference evidence="1 2" key="1">
    <citation type="submission" date="2017-10" db="EMBL/GenBank/DDBJ databases">
        <title>Complete genome sequence of Paracoccus yeei TT13 isolated from human skin.</title>
        <authorList>
            <person name="Lee K."/>
            <person name="Lim J.Y."/>
            <person name="Hwang I."/>
        </authorList>
    </citation>
    <scope>NUCLEOTIDE SEQUENCE [LARGE SCALE GENOMIC DNA]</scope>
    <source>
        <strain evidence="1 2">TT13</strain>
        <plasmid evidence="2">Plasmid ptt13-3</plasmid>
    </source>
</reference>
<sequence>MPVSDYDDPELFAECVSAITLKGEPRGYLADCLSEYECEVTVALAPGRGIYKAGPWLFLSDLEERPWAGNIKVAHLASDVLQDAAGIYCLSGIEDLVISISGKSFFENDVDTFQRAVGDLPNLRRLRLLVATDAIDEVRDQLHWPFSRFSMEVQVDKPARKGKKPARNPDPQA</sequence>
<protein>
    <submittedName>
        <fullName evidence="1">Uncharacterized protein</fullName>
    </submittedName>
</protein>
<evidence type="ECO:0000313" key="1">
    <source>
        <dbReference type="EMBL" id="ATQ58265.1"/>
    </source>
</evidence>
<geneLocation type="plasmid" evidence="2">
    <name>ptt13-3</name>
</geneLocation>
<dbReference type="AlphaFoldDB" id="A0A2D2C6Y4"/>
<name>A0A2D2C6Y4_9RHOB</name>
<evidence type="ECO:0000313" key="2">
    <source>
        <dbReference type="Proteomes" id="UP000229314"/>
    </source>
</evidence>
<gene>
    <name evidence="1" type="ORF">PYTT13_20765</name>
</gene>
<dbReference type="Proteomes" id="UP000229314">
    <property type="component" value="Plasmid pTT13-3"/>
</dbReference>
<keyword evidence="1" id="KW-0614">Plasmid</keyword>
<organism evidence="1 2">
    <name type="scientific">Paracoccus yeei</name>
    <dbReference type="NCBI Taxonomy" id="147645"/>
    <lineage>
        <taxon>Bacteria</taxon>
        <taxon>Pseudomonadati</taxon>
        <taxon>Pseudomonadota</taxon>
        <taxon>Alphaproteobacteria</taxon>
        <taxon>Rhodobacterales</taxon>
        <taxon>Paracoccaceae</taxon>
        <taxon>Paracoccus</taxon>
    </lineage>
</organism>